<protein>
    <submittedName>
        <fullName evidence="3">Uncharacterized protein LOC113935263</fullName>
    </submittedName>
    <submittedName>
        <fullName evidence="4">Uncharacterized protein LOC118356698</fullName>
    </submittedName>
</protein>
<gene>
    <name evidence="3" type="primary">LOC113935263</name>
    <name evidence="4" type="synonym">LOC118356698</name>
</gene>
<evidence type="ECO:0000313" key="4">
    <source>
        <dbReference type="RefSeq" id="XP_035581893.1"/>
    </source>
</evidence>
<feature type="region of interest" description="Disordered" evidence="1">
    <location>
        <begin position="17"/>
        <end position="114"/>
    </location>
</feature>
<evidence type="ECO:0000256" key="1">
    <source>
        <dbReference type="SAM" id="MobiDB-lite"/>
    </source>
</evidence>
<keyword evidence="2" id="KW-1185">Reference proteome</keyword>
<dbReference type="RefSeq" id="XP_035579678.1">
    <property type="nucleotide sequence ID" value="XM_035723785.1"/>
</dbReference>
<dbReference type="Proteomes" id="UP000515165">
    <property type="component" value="Chromosome 13"/>
</dbReference>
<evidence type="ECO:0000313" key="2">
    <source>
        <dbReference type="Proteomes" id="UP000515165"/>
    </source>
</evidence>
<dbReference type="OrthoDB" id="9815795at2759"/>
<dbReference type="KEGG" id="zca:118356698"/>
<name>A0A6P9FD51_ZALCA</name>
<accession>A0A6P9FD51</accession>
<dbReference type="KEGG" id="zca:113935263"/>
<feature type="region of interest" description="Disordered" evidence="1">
    <location>
        <begin position="189"/>
        <end position="217"/>
    </location>
</feature>
<reference evidence="3 4" key="1">
    <citation type="submission" date="2025-04" db="UniProtKB">
        <authorList>
            <consortium name="RefSeq"/>
        </authorList>
    </citation>
    <scope>IDENTIFICATION</scope>
    <source>
        <tissue evidence="3 4">Blood</tissue>
    </source>
</reference>
<feature type="compositionally biased region" description="Basic residues" evidence="1">
    <location>
        <begin position="31"/>
        <end position="44"/>
    </location>
</feature>
<dbReference type="AlphaFoldDB" id="A0A6P9FD51"/>
<sequence>MRRLLGRVRACAGSTCLRPTVGGRTPPTRPRPPRVHLRHVHPKGGSRSATQNHANGVPPPTPHGTVRKLRAGDGGTGLGRTRWRSTGNPRRQSRDGHRTLRGTPCRPPLDGDPSALIVQRMTGPRTKKSPCLQGPSPPFWAPGWTSTQRTSVSPDVPCLKQLVAHVQLNMPGSDLERHAHLLMAQLEHAEPTQADPEDEKTGAAPPSEELERLHLHL</sequence>
<organism evidence="2 3">
    <name type="scientific">Zalophus californianus</name>
    <name type="common">California sealion</name>
    <dbReference type="NCBI Taxonomy" id="9704"/>
    <lineage>
        <taxon>Eukaryota</taxon>
        <taxon>Metazoa</taxon>
        <taxon>Chordata</taxon>
        <taxon>Craniata</taxon>
        <taxon>Vertebrata</taxon>
        <taxon>Euteleostomi</taxon>
        <taxon>Mammalia</taxon>
        <taxon>Eutheria</taxon>
        <taxon>Laurasiatheria</taxon>
        <taxon>Carnivora</taxon>
        <taxon>Caniformia</taxon>
        <taxon>Pinnipedia</taxon>
        <taxon>Otariidae</taxon>
        <taxon>Zalophus</taxon>
    </lineage>
</organism>
<proteinExistence type="predicted"/>
<dbReference type="RefSeq" id="XP_035581893.1">
    <property type="nucleotide sequence ID" value="XM_035726000.1"/>
</dbReference>
<evidence type="ECO:0000313" key="3">
    <source>
        <dbReference type="RefSeq" id="XP_035579678.1"/>
    </source>
</evidence>
<feature type="compositionally biased region" description="Low complexity" evidence="1">
    <location>
        <begin position="17"/>
        <end position="26"/>
    </location>
</feature>
<dbReference type="GeneID" id="113935263"/>